<dbReference type="InterPro" id="IPR044822">
    <property type="entry name" value="Myb_DNA-bind_4"/>
</dbReference>
<feature type="region of interest" description="Disordered" evidence="1">
    <location>
        <begin position="1"/>
        <end position="20"/>
    </location>
</feature>
<sequence length="212" mass="23454">MPSCGRKPPPERASGNWSDGETSTLIDAWGPAHLRRHPRHLLLNDWRAAASAVNAHRATAGRRFNRTRLQCQTRVRTLKKRYKEELSRQPPSRWPHLRQLHPFLASADGPPPGFPAATRAPAPAVKQEVEEEVGGSVGLAASWTVPRRPRNGAARSSSSGFCPGAVVTKLADVYERVEMARIGAGNLKMEMEAQRAMLDAVKVEQQWKMENA</sequence>
<dbReference type="EnsemblPlants" id="KQK91303">
    <property type="protein sequence ID" value="KQK91303"/>
    <property type="gene ID" value="SETIT_037484mg"/>
</dbReference>
<evidence type="ECO:0000259" key="2">
    <source>
        <dbReference type="Pfam" id="PF13837"/>
    </source>
</evidence>
<dbReference type="eggNOG" id="KOG4282">
    <property type="taxonomic scope" value="Eukaryota"/>
</dbReference>
<dbReference type="GO" id="GO:0005634">
    <property type="term" value="C:nucleus"/>
    <property type="evidence" value="ECO:0000318"/>
    <property type="project" value="GO_Central"/>
</dbReference>
<dbReference type="Proteomes" id="UP000004995">
    <property type="component" value="Unassembled WGS sequence"/>
</dbReference>
<dbReference type="PANTHER" id="PTHR31307">
    <property type="entry name" value="TRIHELIX TRANSCRIPTION FACTOR ASIL2"/>
    <property type="match status" value="1"/>
</dbReference>
<dbReference type="OMA" id="QCQTRVR"/>
<dbReference type="AlphaFoldDB" id="K4AF27"/>
<evidence type="ECO:0000313" key="3">
    <source>
        <dbReference type="EMBL" id="RCV45257.1"/>
    </source>
</evidence>
<reference evidence="4" key="3">
    <citation type="submission" date="2018-08" db="UniProtKB">
        <authorList>
            <consortium name="EnsemblPlants"/>
        </authorList>
    </citation>
    <scope>IDENTIFICATION</scope>
    <source>
        <strain evidence="4">Yugu1</strain>
    </source>
</reference>
<dbReference type="Pfam" id="PF13837">
    <property type="entry name" value="Myb_DNA-bind_4"/>
    <property type="match status" value="1"/>
</dbReference>
<dbReference type="OrthoDB" id="691673at2759"/>
<evidence type="ECO:0000256" key="1">
    <source>
        <dbReference type="SAM" id="MobiDB-lite"/>
    </source>
</evidence>
<evidence type="ECO:0000313" key="5">
    <source>
        <dbReference type="Proteomes" id="UP000004995"/>
    </source>
</evidence>
<reference evidence="3" key="2">
    <citation type="submission" date="2015-07" db="EMBL/GenBank/DDBJ databases">
        <authorList>
            <person name="Noorani M."/>
        </authorList>
    </citation>
    <scope>NUCLEOTIDE SEQUENCE</scope>
    <source>
        <strain evidence="3">Yugu1</strain>
    </source>
</reference>
<dbReference type="STRING" id="4555.K4AF27"/>
<accession>K4AF27</accession>
<protein>
    <recommendedName>
        <fullName evidence="2">Myb/SANT-like DNA-binding domain-containing protein</fullName>
    </recommendedName>
</protein>
<reference evidence="3 5" key="1">
    <citation type="journal article" date="2012" name="Nat. Biotechnol.">
        <title>Reference genome sequence of the model plant Setaria.</title>
        <authorList>
            <person name="Bennetzen J.L."/>
            <person name="Schmutz J."/>
            <person name="Wang H."/>
            <person name="Percifield R."/>
            <person name="Hawkins J."/>
            <person name="Pontaroli A.C."/>
            <person name="Estep M."/>
            <person name="Feng L."/>
            <person name="Vaughn J.N."/>
            <person name="Grimwood J."/>
            <person name="Jenkins J."/>
            <person name="Barry K."/>
            <person name="Lindquist E."/>
            <person name="Hellsten U."/>
            <person name="Deshpande S."/>
            <person name="Wang X."/>
            <person name="Wu X."/>
            <person name="Mitros T."/>
            <person name="Triplett J."/>
            <person name="Yang X."/>
            <person name="Ye C.Y."/>
            <person name="Mauro-Herrera M."/>
            <person name="Wang L."/>
            <person name="Li P."/>
            <person name="Sharma M."/>
            <person name="Sharma R."/>
            <person name="Ronald P.C."/>
            <person name="Panaud O."/>
            <person name="Kellogg E.A."/>
            <person name="Brutnell T.P."/>
            <person name="Doust A.N."/>
            <person name="Tuskan G.A."/>
            <person name="Rokhsar D."/>
            <person name="Devos K.M."/>
        </authorList>
    </citation>
    <scope>NUCLEOTIDE SEQUENCE [LARGE SCALE GENOMIC DNA]</scope>
    <source>
        <strain evidence="5">cv. Yugu1</strain>
        <strain evidence="3">Yugu1</strain>
    </source>
</reference>
<organism evidence="4 5">
    <name type="scientific">Setaria italica</name>
    <name type="common">Foxtail millet</name>
    <name type="synonym">Panicum italicum</name>
    <dbReference type="NCBI Taxonomy" id="4555"/>
    <lineage>
        <taxon>Eukaryota</taxon>
        <taxon>Viridiplantae</taxon>
        <taxon>Streptophyta</taxon>
        <taxon>Embryophyta</taxon>
        <taxon>Tracheophyta</taxon>
        <taxon>Spermatophyta</taxon>
        <taxon>Magnoliopsida</taxon>
        <taxon>Liliopsida</taxon>
        <taxon>Poales</taxon>
        <taxon>Poaceae</taxon>
        <taxon>PACMAD clade</taxon>
        <taxon>Panicoideae</taxon>
        <taxon>Panicodae</taxon>
        <taxon>Paniceae</taxon>
        <taxon>Cenchrinae</taxon>
        <taxon>Setaria</taxon>
    </lineage>
</organism>
<dbReference type="PANTHER" id="PTHR31307:SF46">
    <property type="entry name" value="MYB_SANT-LIKE DNA-BINDING DOMAIN-CONTAINING PROTEIN"/>
    <property type="match status" value="1"/>
</dbReference>
<dbReference type="EMBL" id="AGNK02006024">
    <property type="status" value="NOT_ANNOTATED_CDS"/>
    <property type="molecule type" value="Genomic_DNA"/>
</dbReference>
<dbReference type="HOGENOM" id="CLU_042856_0_1_1"/>
<dbReference type="EMBL" id="CM003536">
    <property type="protein sequence ID" value="RCV45257.1"/>
    <property type="molecule type" value="Genomic_DNA"/>
</dbReference>
<dbReference type="GeneID" id="105913496"/>
<name>K4AF27_SETIT</name>
<gene>
    <name evidence="4" type="primary">LOC105913496</name>
    <name evidence="3" type="ORF">SETIT_9G439500v2</name>
</gene>
<dbReference type="Gramene" id="KQK91303">
    <property type="protein sequence ID" value="KQK91303"/>
    <property type="gene ID" value="SETIT_037484mg"/>
</dbReference>
<dbReference type="RefSeq" id="XP_012704591.1">
    <property type="nucleotide sequence ID" value="XM_012849137.2"/>
</dbReference>
<evidence type="ECO:0000313" key="4">
    <source>
        <dbReference type="EnsemblPlants" id="KQK91303"/>
    </source>
</evidence>
<keyword evidence="5" id="KW-1185">Reference proteome</keyword>
<dbReference type="KEGG" id="sita:105913496"/>
<dbReference type="GO" id="GO:0000976">
    <property type="term" value="F:transcription cis-regulatory region binding"/>
    <property type="evidence" value="ECO:0000318"/>
    <property type="project" value="GO_Central"/>
</dbReference>
<feature type="domain" description="Myb/SANT-like DNA-binding" evidence="2">
    <location>
        <begin position="16"/>
        <end position="101"/>
    </location>
</feature>
<dbReference type="InterPro" id="IPR044823">
    <property type="entry name" value="ASIL1/2-like"/>
</dbReference>
<proteinExistence type="predicted"/>